<feature type="domain" description="GFO/IDH/MocA-like oxidoreductase" evidence="2">
    <location>
        <begin position="137"/>
        <end position="246"/>
    </location>
</feature>
<protein>
    <submittedName>
        <fullName evidence="3">Gfo/Idh/MocA family oxidoreductase</fullName>
    </submittedName>
</protein>
<dbReference type="PANTHER" id="PTHR43377">
    <property type="entry name" value="BILIVERDIN REDUCTASE A"/>
    <property type="match status" value="1"/>
</dbReference>
<evidence type="ECO:0000259" key="2">
    <source>
        <dbReference type="Pfam" id="PF22725"/>
    </source>
</evidence>
<organism evidence="3 4">
    <name type="scientific">Lederbergia citrea</name>
    <dbReference type="NCBI Taxonomy" id="2833581"/>
    <lineage>
        <taxon>Bacteria</taxon>
        <taxon>Bacillati</taxon>
        <taxon>Bacillota</taxon>
        <taxon>Bacilli</taxon>
        <taxon>Bacillales</taxon>
        <taxon>Bacillaceae</taxon>
        <taxon>Lederbergia</taxon>
    </lineage>
</organism>
<reference evidence="3 4" key="1">
    <citation type="submission" date="2021-05" db="EMBL/GenBank/DDBJ databases">
        <title>Novel Bacillus species.</title>
        <authorList>
            <person name="Liu G."/>
        </authorList>
    </citation>
    <scope>NUCLEOTIDE SEQUENCE [LARGE SCALE GENOMIC DNA]</scope>
    <source>
        <strain evidence="3 4">FJAT-49682</strain>
    </source>
</reference>
<dbReference type="GO" id="GO:0000166">
    <property type="term" value="F:nucleotide binding"/>
    <property type="evidence" value="ECO:0007669"/>
    <property type="project" value="InterPro"/>
</dbReference>
<dbReference type="Gene3D" id="3.40.50.720">
    <property type="entry name" value="NAD(P)-binding Rossmann-like Domain"/>
    <property type="match status" value="1"/>
</dbReference>
<dbReference type="InterPro" id="IPR036291">
    <property type="entry name" value="NAD(P)-bd_dom_sf"/>
</dbReference>
<comment type="caution">
    <text evidence="3">The sequence shown here is derived from an EMBL/GenBank/DDBJ whole genome shotgun (WGS) entry which is preliminary data.</text>
</comment>
<accession>A0A942Z424</accession>
<evidence type="ECO:0000259" key="1">
    <source>
        <dbReference type="Pfam" id="PF01408"/>
    </source>
</evidence>
<proteinExistence type="predicted"/>
<dbReference type="Gene3D" id="3.30.360.10">
    <property type="entry name" value="Dihydrodipicolinate Reductase, domain 2"/>
    <property type="match status" value="1"/>
</dbReference>
<dbReference type="Pfam" id="PF01408">
    <property type="entry name" value="GFO_IDH_MocA"/>
    <property type="match status" value="1"/>
</dbReference>
<dbReference type="InterPro" id="IPR055170">
    <property type="entry name" value="GFO_IDH_MocA-like_dom"/>
</dbReference>
<dbReference type="InterPro" id="IPR051450">
    <property type="entry name" value="Gfo/Idh/MocA_Oxidoreductases"/>
</dbReference>
<dbReference type="AlphaFoldDB" id="A0A942Z424"/>
<dbReference type="Pfam" id="PF22725">
    <property type="entry name" value="GFO_IDH_MocA_C3"/>
    <property type="match status" value="1"/>
</dbReference>
<dbReference type="Proteomes" id="UP000676456">
    <property type="component" value="Unassembled WGS sequence"/>
</dbReference>
<evidence type="ECO:0000313" key="4">
    <source>
        <dbReference type="Proteomes" id="UP000676456"/>
    </source>
</evidence>
<dbReference type="RefSeq" id="WP_213096935.1">
    <property type="nucleotide sequence ID" value="NZ_JAGYPN010000001.1"/>
</dbReference>
<sequence>MMELIKVAVVGVNHIGKIHCRFYQQSEHVQLVAICDLNQELANTVASEFGVKSYTDVKLMLEQEDIDMVSVATGGIENGSHHYEPTMIAMEAGKDVLVEKPISNSIQEAREIVDFANEKGVRLACNLNHRYVPAASKAKDWIQQGKLGKLLFVNMKLTIGNPNETSEWIHMRALHPHSIDVIRYFAGDISRVQAFMTKAPGRTVWSTASINLEFTSGAVGHLTGSYDMDNRHPIEYCEVAGEKGRFVIDNVYENLTLYPHKSSELTVVRNSILTGAGGFNDTFHNRLNSFISQIREGVPPNQIDGSGADALAAQEVIEAAIQSQKNNGAVIEVPFTSRSVNA</sequence>
<dbReference type="EMBL" id="JAGYPN010000001">
    <property type="protein sequence ID" value="MBS4221955.1"/>
    <property type="molecule type" value="Genomic_DNA"/>
</dbReference>
<dbReference type="SUPFAM" id="SSF55347">
    <property type="entry name" value="Glyceraldehyde-3-phosphate dehydrogenase-like, C-terminal domain"/>
    <property type="match status" value="1"/>
</dbReference>
<gene>
    <name evidence="3" type="ORF">KHA91_04210</name>
</gene>
<dbReference type="PANTHER" id="PTHR43377:SF1">
    <property type="entry name" value="BILIVERDIN REDUCTASE A"/>
    <property type="match status" value="1"/>
</dbReference>
<name>A0A942Z424_9BACI</name>
<keyword evidence="4" id="KW-1185">Reference proteome</keyword>
<feature type="domain" description="Gfo/Idh/MocA-like oxidoreductase N-terminal" evidence="1">
    <location>
        <begin position="5"/>
        <end position="125"/>
    </location>
</feature>
<dbReference type="SUPFAM" id="SSF51735">
    <property type="entry name" value="NAD(P)-binding Rossmann-fold domains"/>
    <property type="match status" value="1"/>
</dbReference>
<evidence type="ECO:0000313" key="3">
    <source>
        <dbReference type="EMBL" id="MBS4221955.1"/>
    </source>
</evidence>
<dbReference type="InterPro" id="IPR000683">
    <property type="entry name" value="Gfo/Idh/MocA-like_OxRdtase_N"/>
</dbReference>